<evidence type="ECO:0000313" key="4">
    <source>
        <dbReference type="EMBL" id="MFH0264235.1"/>
    </source>
</evidence>
<sequence>MRNLIKKFIPERFIKQLRKKREQFQLFFIKLFSKNEFLSSIYYCFFSKSFYRQHQSVLLGRLNYLRDLGNTGESSVLLRRNIHRIEKGLIMEPRRDVFAESYIEETINCYVKSITTCNIEDQEIKWATDVLDEYFQAIQLDKSVLISRLYDTYLSHRASVPGCDSLEKSTPYQFKHRIRSKVSFEELTRLFEQRRSVRWYEKRVVEIELIEKAINIASLAPSACNRQPFQFHLATGTQAQEIASYAMGTSGFSHNIPALIVVTGDLSSYPFERDRNVIYIDAALATMQLMLAFETLGLSTCPINWPDIEVRELKMQSRLGLRKDERPVLLLSIGYGKVDGKIPFSQKKNSELLLKLID</sequence>
<evidence type="ECO:0000313" key="5">
    <source>
        <dbReference type="Proteomes" id="UP001607151"/>
    </source>
</evidence>
<keyword evidence="2" id="KW-0560">Oxidoreductase</keyword>
<dbReference type="PANTHER" id="PTHR43673">
    <property type="entry name" value="NAD(P)H NITROREDUCTASE YDGI-RELATED"/>
    <property type="match status" value="1"/>
</dbReference>
<evidence type="ECO:0000256" key="1">
    <source>
        <dbReference type="ARBA" id="ARBA00007118"/>
    </source>
</evidence>
<protein>
    <submittedName>
        <fullName evidence="4">Nitroreductase family protein</fullName>
    </submittedName>
</protein>
<name>A0ABW7IRK2_9VIBR</name>
<dbReference type="Pfam" id="PF00881">
    <property type="entry name" value="Nitroreductase"/>
    <property type="match status" value="1"/>
</dbReference>
<proteinExistence type="inferred from homology"/>
<dbReference type="PANTHER" id="PTHR43673:SF10">
    <property type="entry name" value="NADH DEHYDROGENASE_NAD(P)H NITROREDUCTASE XCC3605-RELATED"/>
    <property type="match status" value="1"/>
</dbReference>
<keyword evidence="5" id="KW-1185">Reference proteome</keyword>
<organism evidence="4 5">
    <name type="scientific">Vibrio rumoiensis</name>
    <dbReference type="NCBI Taxonomy" id="76258"/>
    <lineage>
        <taxon>Bacteria</taxon>
        <taxon>Pseudomonadati</taxon>
        <taxon>Pseudomonadota</taxon>
        <taxon>Gammaproteobacteria</taxon>
        <taxon>Vibrionales</taxon>
        <taxon>Vibrionaceae</taxon>
        <taxon>Vibrio</taxon>
    </lineage>
</organism>
<dbReference type="EMBL" id="JBIHSN010000002">
    <property type="protein sequence ID" value="MFH0264235.1"/>
    <property type="molecule type" value="Genomic_DNA"/>
</dbReference>
<dbReference type="InterPro" id="IPR000415">
    <property type="entry name" value="Nitroreductase-like"/>
</dbReference>
<dbReference type="Proteomes" id="UP001607151">
    <property type="component" value="Unassembled WGS sequence"/>
</dbReference>
<dbReference type="RefSeq" id="WP_394607155.1">
    <property type="nucleotide sequence ID" value="NZ_JBIHSN010000002.1"/>
</dbReference>
<reference evidence="4 5" key="1">
    <citation type="submission" date="2024-10" db="EMBL/GenBank/DDBJ databases">
        <authorList>
            <person name="Yibar A."/>
            <person name="Saticioglu I.B."/>
            <person name="Duman M."/>
            <person name="Ajmi N."/>
            <person name="Gurler F."/>
            <person name="Ay H."/>
            <person name="Onuk E."/>
            <person name="Guler S."/>
            <person name="Romalde J.L."/>
        </authorList>
    </citation>
    <scope>NUCLEOTIDE SEQUENCE [LARGE SCALE GENOMIC DNA]</scope>
    <source>
        <strain evidence="4 5">14-MA-B</strain>
    </source>
</reference>
<comment type="similarity">
    <text evidence="1">Belongs to the nitroreductase family.</text>
</comment>
<dbReference type="SUPFAM" id="SSF55469">
    <property type="entry name" value="FMN-dependent nitroreductase-like"/>
    <property type="match status" value="1"/>
</dbReference>
<accession>A0ABW7IRK2</accession>
<dbReference type="InterPro" id="IPR029479">
    <property type="entry name" value="Nitroreductase"/>
</dbReference>
<comment type="caution">
    <text evidence="4">The sequence shown here is derived from an EMBL/GenBank/DDBJ whole genome shotgun (WGS) entry which is preliminary data.</text>
</comment>
<evidence type="ECO:0000259" key="3">
    <source>
        <dbReference type="Pfam" id="PF00881"/>
    </source>
</evidence>
<evidence type="ECO:0000256" key="2">
    <source>
        <dbReference type="ARBA" id="ARBA00023002"/>
    </source>
</evidence>
<dbReference type="Gene3D" id="3.40.109.10">
    <property type="entry name" value="NADH Oxidase"/>
    <property type="match status" value="1"/>
</dbReference>
<gene>
    <name evidence="4" type="ORF">ACGRQ9_01600</name>
</gene>
<dbReference type="CDD" id="cd02062">
    <property type="entry name" value="Nitro_FMN_reductase"/>
    <property type="match status" value="1"/>
</dbReference>
<feature type="domain" description="Nitroreductase" evidence="3">
    <location>
        <begin position="244"/>
        <end position="335"/>
    </location>
</feature>